<dbReference type="Proteomes" id="UP000494206">
    <property type="component" value="Unassembled WGS sequence"/>
</dbReference>
<name>A0A8S1E0F1_9PELO</name>
<sequence length="117" mass="14059">MENPKVYHEIVPRNEDRIREALELLVKHAGFEEYEENVIKRLREFALDRISLMCRQFAIAEQRKLDNLRLPYSSPLIWTLTLNDLSDVTKLKSWYDTTYTQRFTVAKLKWNELKSNI</sequence>
<accession>A0A8S1E0F1</accession>
<proteinExistence type="predicted"/>
<reference evidence="1 2" key="1">
    <citation type="submission" date="2020-04" db="EMBL/GenBank/DDBJ databases">
        <authorList>
            <person name="Laetsch R D."/>
            <person name="Stevens L."/>
            <person name="Kumar S."/>
            <person name="Blaxter L. M."/>
        </authorList>
    </citation>
    <scope>NUCLEOTIDE SEQUENCE [LARGE SCALE GENOMIC DNA]</scope>
</reference>
<dbReference type="AlphaFoldDB" id="A0A8S1E0F1"/>
<organism evidence="1 2">
    <name type="scientific">Caenorhabditis bovis</name>
    <dbReference type="NCBI Taxonomy" id="2654633"/>
    <lineage>
        <taxon>Eukaryota</taxon>
        <taxon>Metazoa</taxon>
        <taxon>Ecdysozoa</taxon>
        <taxon>Nematoda</taxon>
        <taxon>Chromadorea</taxon>
        <taxon>Rhabditida</taxon>
        <taxon>Rhabditina</taxon>
        <taxon>Rhabditomorpha</taxon>
        <taxon>Rhabditoidea</taxon>
        <taxon>Rhabditidae</taxon>
        <taxon>Peloderinae</taxon>
        <taxon>Caenorhabditis</taxon>
    </lineage>
</organism>
<comment type="caution">
    <text evidence="1">The sequence shown here is derived from an EMBL/GenBank/DDBJ whole genome shotgun (WGS) entry which is preliminary data.</text>
</comment>
<evidence type="ECO:0000313" key="2">
    <source>
        <dbReference type="Proteomes" id="UP000494206"/>
    </source>
</evidence>
<evidence type="ECO:0000313" key="1">
    <source>
        <dbReference type="EMBL" id="CAB3397166.1"/>
    </source>
</evidence>
<protein>
    <submittedName>
        <fullName evidence="1">Uncharacterized protein</fullName>
    </submittedName>
</protein>
<gene>
    <name evidence="1" type="ORF">CBOVIS_LOCUS624</name>
</gene>
<keyword evidence="2" id="KW-1185">Reference proteome</keyword>
<dbReference type="EMBL" id="CADEPM010000001">
    <property type="protein sequence ID" value="CAB3397166.1"/>
    <property type="molecule type" value="Genomic_DNA"/>
</dbReference>